<dbReference type="InterPro" id="IPR002792">
    <property type="entry name" value="TRAM_dom"/>
</dbReference>
<dbReference type="InterPro" id="IPR038135">
    <property type="entry name" value="Methylthiotransferase_N_sf"/>
</dbReference>
<gene>
    <name evidence="13 17" type="primary">miaB</name>
    <name evidence="17" type="ORF">IAD22_07320</name>
</gene>
<comment type="subcellular location">
    <subcellularLocation>
        <location evidence="13">Cytoplasm</location>
    </subcellularLocation>
</comment>
<proteinExistence type="inferred from homology"/>
<dbReference type="SFLD" id="SFLDG01082">
    <property type="entry name" value="B12-binding_domain_containing"/>
    <property type="match status" value="1"/>
</dbReference>
<evidence type="ECO:0000256" key="3">
    <source>
        <dbReference type="ARBA" id="ARBA00022679"/>
    </source>
</evidence>
<keyword evidence="3 13" id="KW-0808">Transferase</keyword>
<keyword evidence="7 13" id="KW-0411">Iron-sulfur</keyword>
<evidence type="ECO:0000256" key="11">
    <source>
        <dbReference type="ARBA" id="ARBA00080698"/>
    </source>
</evidence>
<evidence type="ECO:0000256" key="6">
    <source>
        <dbReference type="ARBA" id="ARBA00023004"/>
    </source>
</evidence>
<dbReference type="Pfam" id="PF04055">
    <property type="entry name" value="Radical_SAM"/>
    <property type="match status" value="1"/>
</dbReference>
<dbReference type="InterPro" id="IPR006638">
    <property type="entry name" value="Elp3/MiaA/NifB-like_rSAM"/>
</dbReference>
<evidence type="ECO:0000256" key="9">
    <source>
        <dbReference type="ARBA" id="ARBA00051425"/>
    </source>
</evidence>
<dbReference type="PROSITE" id="PS51918">
    <property type="entry name" value="RADICAL_SAM"/>
    <property type="match status" value="1"/>
</dbReference>
<dbReference type="InterPro" id="IPR013848">
    <property type="entry name" value="Methylthiotransferase_N"/>
</dbReference>
<evidence type="ECO:0000256" key="4">
    <source>
        <dbReference type="ARBA" id="ARBA00022691"/>
    </source>
</evidence>
<dbReference type="PANTHER" id="PTHR43020:SF2">
    <property type="entry name" value="MITOCHONDRIAL TRNA METHYLTHIOTRANSFERASE CDK5RAP1"/>
    <property type="match status" value="1"/>
</dbReference>
<evidence type="ECO:0000256" key="2">
    <source>
        <dbReference type="ARBA" id="ARBA00022485"/>
    </source>
</evidence>
<dbReference type="SFLD" id="SFLDG01061">
    <property type="entry name" value="methylthiotransferase"/>
    <property type="match status" value="1"/>
</dbReference>
<dbReference type="AlphaFoldDB" id="A0A9D1LZJ0"/>
<evidence type="ECO:0000313" key="18">
    <source>
        <dbReference type="Proteomes" id="UP000824118"/>
    </source>
</evidence>
<organism evidence="17 18">
    <name type="scientific">Candidatus Limousia pullorum</name>
    <dbReference type="NCBI Taxonomy" id="2840860"/>
    <lineage>
        <taxon>Bacteria</taxon>
        <taxon>Bacillati</taxon>
        <taxon>Bacillota</taxon>
        <taxon>Clostridia</taxon>
        <taxon>Eubacteriales</taxon>
        <taxon>Oscillospiraceae</taxon>
        <taxon>Oscillospiraceae incertae sedis</taxon>
        <taxon>Candidatus Limousia</taxon>
    </lineage>
</organism>
<dbReference type="SFLD" id="SFLDF00273">
    <property type="entry name" value="(dimethylallyl)adenosine_tRNA"/>
    <property type="match status" value="1"/>
</dbReference>
<evidence type="ECO:0000256" key="10">
    <source>
        <dbReference type="ARBA" id="ARBA00068570"/>
    </source>
</evidence>
<name>A0A9D1LZJ0_9FIRM</name>
<dbReference type="GO" id="GO:0035597">
    <property type="term" value="F:tRNA-2-methylthio-N(6)-dimethylallyladenosine(37) synthase activity"/>
    <property type="evidence" value="ECO:0007669"/>
    <property type="project" value="UniProtKB-EC"/>
</dbReference>
<dbReference type="SUPFAM" id="SSF102114">
    <property type="entry name" value="Radical SAM enzymes"/>
    <property type="match status" value="1"/>
</dbReference>
<dbReference type="FunFam" id="3.80.30.20:FF:000001">
    <property type="entry name" value="tRNA-2-methylthio-N(6)-dimethylallyladenosine synthase 2"/>
    <property type="match status" value="1"/>
</dbReference>
<reference evidence="17" key="1">
    <citation type="submission" date="2020-10" db="EMBL/GenBank/DDBJ databases">
        <authorList>
            <person name="Gilroy R."/>
        </authorList>
    </citation>
    <scope>NUCLEOTIDE SEQUENCE</scope>
    <source>
        <strain evidence="17">ChiGjej1B1-1684</strain>
    </source>
</reference>
<protein>
    <recommendedName>
        <fullName evidence="10 13">tRNA-2-methylthio-N(6)-dimethylallyladenosine synthase</fullName>
        <ecNumber evidence="8 13">2.8.4.3</ecNumber>
    </recommendedName>
    <alternativeName>
        <fullName evidence="12 13">(Dimethylallyl)adenosine tRNA methylthiotransferase MiaB</fullName>
    </alternativeName>
    <alternativeName>
        <fullName evidence="11 13">tRNA-i(6)A37 methylthiotransferase</fullName>
    </alternativeName>
</protein>
<dbReference type="InterPro" id="IPR005839">
    <property type="entry name" value="Methylthiotransferase"/>
</dbReference>
<dbReference type="InterPro" id="IPR058240">
    <property type="entry name" value="rSAM_sf"/>
</dbReference>
<comment type="caution">
    <text evidence="17">The sequence shown here is derived from an EMBL/GenBank/DDBJ whole genome shotgun (WGS) entry which is preliminary data.</text>
</comment>
<evidence type="ECO:0000256" key="5">
    <source>
        <dbReference type="ARBA" id="ARBA00022723"/>
    </source>
</evidence>
<feature type="domain" description="MTTase N-terminal" evidence="15">
    <location>
        <begin position="44"/>
        <end position="162"/>
    </location>
</feature>
<feature type="binding site" evidence="13">
    <location>
        <position position="89"/>
    </location>
    <ligand>
        <name>[4Fe-4S] cluster</name>
        <dbReference type="ChEBI" id="CHEBI:49883"/>
        <label>1</label>
    </ligand>
</feature>
<dbReference type="NCBIfam" id="TIGR00089">
    <property type="entry name" value="MiaB/RimO family radical SAM methylthiotransferase"/>
    <property type="match status" value="1"/>
</dbReference>
<evidence type="ECO:0000259" key="15">
    <source>
        <dbReference type="PROSITE" id="PS51449"/>
    </source>
</evidence>
<dbReference type="SMART" id="SM00729">
    <property type="entry name" value="Elp3"/>
    <property type="match status" value="1"/>
</dbReference>
<dbReference type="InterPro" id="IPR006463">
    <property type="entry name" value="MiaB_methiolase"/>
</dbReference>
<dbReference type="Proteomes" id="UP000824118">
    <property type="component" value="Unassembled WGS sequence"/>
</dbReference>
<feature type="binding site" evidence="13">
    <location>
        <position position="203"/>
    </location>
    <ligand>
        <name>[4Fe-4S] cluster</name>
        <dbReference type="ChEBI" id="CHEBI:49883"/>
        <label>2</label>
        <note>4Fe-4S-S-AdoMet</note>
    </ligand>
</feature>
<dbReference type="EC" id="2.8.4.3" evidence="8 13"/>
<dbReference type="Pfam" id="PF01938">
    <property type="entry name" value="TRAM"/>
    <property type="match status" value="1"/>
</dbReference>
<feature type="domain" description="TRAM" evidence="14">
    <location>
        <begin position="418"/>
        <end position="479"/>
    </location>
</feature>
<dbReference type="PANTHER" id="PTHR43020">
    <property type="entry name" value="CDK5 REGULATORY SUBUNIT-ASSOCIATED PROTEIN 1"/>
    <property type="match status" value="1"/>
</dbReference>
<evidence type="ECO:0000313" key="17">
    <source>
        <dbReference type="EMBL" id="HIU50807.1"/>
    </source>
</evidence>
<keyword evidence="4 13" id="KW-0949">S-adenosyl-L-methionine</keyword>
<dbReference type="FunFam" id="3.40.50.12160:FF:000003">
    <property type="entry name" value="CDK5 regulatory subunit-associated protein 1"/>
    <property type="match status" value="1"/>
</dbReference>
<dbReference type="Gene3D" id="3.80.30.20">
    <property type="entry name" value="tm_1862 like domain"/>
    <property type="match status" value="1"/>
</dbReference>
<sequence length="479" mass="54294">MILQENGGFCPLLNDNLNNSPEIQNDYTKLIAEIMEIRKRGEVPLAYIRTYGCQQNVADSEKIKGMLSMCGYEFTDNPNDADFILFNTCAVREHAEDRVFGNVGALKSLKRKHPSVLIALCGCMMEQERVANKIYKSFPFVGLVFGTHCMHIFPQLLYKSLVDGKRVFERDNDDLLVHEGIPVRRDGSFKGWLPIMYGCDNFCTYCIVPYVRGRERSRESSVILQEAKNMIEAGYKDITLLGQNVNSYGKGLEEKITFAELLKKIDDIEGDYLLRFMTSHPKDCTKELIDTMASGKHISKHLHLPFQSGSDRILKLMNRRYNVEKYLSIIDYAKSKIPDVSLTSDIIVGFPGETYEDFKQTLELIRKVEFTSLFTFIYSPRVGTPAAKMDDPIPYEEKSKWFSELLAVQEEIAAKRCAAMVGTTQRILIEGETGKDGMLAGRTSGNIVVELPGDKNTIGTFQNAEITEARNWILRGKLL</sequence>
<dbReference type="InterPro" id="IPR020612">
    <property type="entry name" value="Methylthiotransferase_CS"/>
</dbReference>
<comment type="catalytic activity">
    <reaction evidence="9 13">
        <text>N(6)-dimethylallyladenosine(37) in tRNA + (sulfur carrier)-SH + AH2 + 2 S-adenosyl-L-methionine = 2-methylsulfanyl-N(6)-dimethylallyladenosine(37) in tRNA + (sulfur carrier)-H + 5'-deoxyadenosine + L-methionine + A + S-adenosyl-L-homocysteine + 2 H(+)</text>
        <dbReference type="Rhea" id="RHEA:37067"/>
        <dbReference type="Rhea" id="RHEA-COMP:10375"/>
        <dbReference type="Rhea" id="RHEA-COMP:10376"/>
        <dbReference type="Rhea" id="RHEA-COMP:14737"/>
        <dbReference type="Rhea" id="RHEA-COMP:14739"/>
        <dbReference type="ChEBI" id="CHEBI:13193"/>
        <dbReference type="ChEBI" id="CHEBI:15378"/>
        <dbReference type="ChEBI" id="CHEBI:17319"/>
        <dbReference type="ChEBI" id="CHEBI:17499"/>
        <dbReference type="ChEBI" id="CHEBI:29917"/>
        <dbReference type="ChEBI" id="CHEBI:57844"/>
        <dbReference type="ChEBI" id="CHEBI:57856"/>
        <dbReference type="ChEBI" id="CHEBI:59789"/>
        <dbReference type="ChEBI" id="CHEBI:64428"/>
        <dbReference type="ChEBI" id="CHEBI:74415"/>
        <dbReference type="ChEBI" id="CHEBI:74417"/>
        <dbReference type="EC" id="2.8.4.3"/>
    </reaction>
</comment>
<dbReference type="NCBIfam" id="TIGR01574">
    <property type="entry name" value="miaB-methiolase"/>
    <property type="match status" value="1"/>
</dbReference>
<dbReference type="GO" id="GO:0005829">
    <property type="term" value="C:cytosol"/>
    <property type="evidence" value="ECO:0007669"/>
    <property type="project" value="TreeGrafter"/>
</dbReference>
<dbReference type="GO" id="GO:0051539">
    <property type="term" value="F:4 iron, 4 sulfur cluster binding"/>
    <property type="evidence" value="ECO:0007669"/>
    <property type="project" value="UniProtKB-UniRule"/>
</dbReference>
<feature type="binding site" evidence="13">
    <location>
        <position position="206"/>
    </location>
    <ligand>
        <name>[4Fe-4S] cluster</name>
        <dbReference type="ChEBI" id="CHEBI:49883"/>
        <label>2</label>
        <note>4Fe-4S-S-AdoMet</note>
    </ligand>
</feature>
<dbReference type="Pfam" id="PF00919">
    <property type="entry name" value="UPF0004"/>
    <property type="match status" value="1"/>
</dbReference>
<dbReference type="PROSITE" id="PS01278">
    <property type="entry name" value="MTTASE_RADICAL"/>
    <property type="match status" value="1"/>
</dbReference>
<evidence type="ECO:0000259" key="14">
    <source>
        <dbReference type="PROSITE" id="PS50926"/>
    </source>
</evidence>
<dbReference type="CDD" id="cd01335">
    <property type="entry name" value="Radical_SAM"/>
    <property type="match status" value="1"/>
</dbReference>
<keyword evidence="2 13" id="KW-0004">4Fe-4S</keyword>
<dbReference type="PROSITE" id="PS50926">
    <property type="entry name" value="TRAM"/>
    <property type="match status" value="1"/>
</dbReference>
<dbReference type="SFLD" id="SFLDS00029">
    <property type="entry name" value="Radical_SAM"/>
    <property type="match status" value="1"/>
</dbReference>
<evidence type="ECO:0000256" key="8">
    <source>
        <dbReference type="ARBA" id="ARBA00033765"/>
    </source>
</evidence>
<dbReference type="EMBL" id="DVNG01000110">
    <property type="protein sequence ID" value="HIU50807.1"/>
    <property type="molecule type" value="Genomic_DNA"/>
</dbReference>
<comment type="cofactor">
    <cofactor evidence="13">
        <name>[4Fe-4S] cluster</name>
        <dbReference type="ChEBI" id="CHEBI:49883"/>
    </cofactor>
    <text evidence="13">Binds 2 [4Fe-4S] clusters. One cluster is coordinated with 3 cysteines and an exchangeable S-adenosyl-L-methionine.</text>
</comment>
<comment type="similarity">
    <text evidence="13">Belongs to the methylthiotransferase family. MiaB subfamily.</text>
</comment>
<keyword evidence="5 13" id="KW-0479">Metal-binding</keyword>
<evidence type="ECO:0000256" key="7">
    <source>
        <dbReference type="ARBA" id="ARBA00023014"/>
    </source>
</evidence>
<feature type="binding site" evidence="13">
    <location>
        <position position="123"/>
    </location>
    <ligand>
        <name>[4Fe-4S] cluster</name>
        <dbReference type="ChEBI" id="CHEBI:49883"/>
        <label>1</label>
    </ligand>
</feature>
<keyword evidence="13" id="KW-0819">tRNA processing</keyword>
<comment type="subunit">
    <text evidence="13">Monomer.</text>
</comment>
<accession>A0A9D1LZJ0</accession>
<dbReference type="PROSITE" id="PS51449">
    <property type="entry name" value="MTTASE_N"/>
    <property type="match status" value="1"/>
</dbReference>
<feature type="binding site" evidence="13">
    <location>
        <position position="53"/>
    </location>
    <ligand>
        <name>[4Fe-4S] cluster</name>
        <dbReference type="ChEBI" id="CHEBI:49883"/>
        <label>1</label>
    </ligand>
</feature>
<dbReference type="InterPro" id="IPR023404">
    <property type="entry name" value="rSAM_horseshoe"/>
</dbReference>
<dbReference type="Gene3D" id="3.40.50.12160">
    <property type="entry name" value="Methylthiotransferase, N-terminal domain"/>
    <property type="match status" value="1"/>
</dbReference>
<feature type="domain" description="Radical SAM core" evidence="16">
    <location>
        <begin position="185"/>
        <end position="416"/>
    </location>
</feature>
<feature type="binding site" evidence="13">
    <location>
        <position position="199"/>
    </location>
    <ligand>
        <name>[4Fe-4S] cluster</name>
        <dbReference type="ChEBI" id="CHEBI:49883"/>
        <label>2</label>
        <note>4Fe-4S-S-AdoMet</note>
    </ligand>
</feature>
<dbReference type="GO" id="GO:0046872">
    <property type="term" value="F:metal ion binding"/>
    <property type="evidence" value="ECO:0007669"/>
    <property type="project" value="UniProtKB-KW"/>
</dbReference>
<dbReference type="HAMAP" id="MF_01864">
    <property type="entry name" value="tRNA_metthiotr_MiaB"/>
    <property type="match status" value="1"/>
</dbReference>
<reference evidence="17" key="2">
    <citation type="journal article" date="2021" name="PeerJ">
        <title>Extensive microbial diversity within the chicken gut microbiome revealed by metagenomics and culture.</title>
        <authorList>
            <person name="Gilroy R."/>
            <person name="Ravi A."/>
            <person name="Getino M."/>
            <person name="Pursley I."/>
            <person name="Horton D.L."/>
            <person name="Alikhan N.F."/>
            <person name="Baker D."/>
            <person name="Gharbi K."/>
            <person name="Hall N."/>
            <person name="Watson M."/>
            <person name="Adriaenssens E.M."/>
            <person name="Foster-Nyarko E."/>
            <person name="Jarju S."/>
            <person name="Secka A."/>
            <person name="Antonio M."/>
            <person name="Oren A."/>
            <person name="Chaudhuri R.R."/>
            <person name="La Ragione R."/>
            <person name="Hildebrand F."/>
            <person name="Pallen M.J."/>
        </authorList>
    </citation>
    <scope>NUCLEOTIDE SEQUENCE</scope>
    <source>
        <strain evidence="17">ChiGjej1B1-1684</strain>
    </source>
</reference>
<evidence type="ECO:0000256" key="12">
    <source>
        <dbReference type="ARBA" id="ARBA00081141"/>
    </source>
</evidence>
<evidence type="ECO:0000256" key="1">
    <source>
        <dbReference type="ARBA" id="ARBA00003234"/>
    </source>
</evidence>
<evidence type="ECO:0000256" key="13">
    <source>
        <dbReference type="HAMAP-Rule" id="MF_01864"/>
    </source>
</evidence>
<keyword evidence="6 13" id="KW-0408">Iron</keyword>
<keyword evidence="13" id="KW-0963">Cytoplasm</keyword>
<evidence type="ECO:0000259" key="16">
    <source>
        <dbReference type="PROSITE" id="PS51918"/>
    </source>
</evidence>
<comment type="function">
    <text evidence="1 13">Catalyzes the methylthiolation of N6-(dimethylallyl)adenosine (i(6)A), leading to the formation of 2-methylthio-N6-(dimethylallyl)adenosine (ms(2)i(6)A) at position 37 in tRNAs that read codons beginning with uridine.</text>
</comment>
<dbReference type="InterPro" id="IPR007197">
    <property type="entry name" value="rSAM"/>
</dbReference>